<dbReference type="KEGG" id="samy:DB32_004457"/>
<organism evidence="4 5">
    <name type="scientific">Sandaracinus amylolyticus</name>
    <dbReference type="NCBI Taxonomy" id="927083"/>
    <lineage>
        <taxon>Bacteria</taxon>
        <taxon>Pseudomonadati</taxon>
        <taxon>Myxococcota</taxon>
        <taxon>Polyangia</taxon>
        <taxon>Polyangiales</taxon>
        <taxon>Sandaracinaceae</taxon>
        <taxon>Sandaracinus</taxon>
    </lineage>
</organism>
<dbReference type="RefSeq" id="WP_053234585.1">
    <property type="nucleotide sequence ID" value="NZ_CP011125.1"/>
</dbReference>
<evidence type="ECO:0000259" key="3">
    <source>
        <dbReference type="PROSITE" id="PS50110"/>
    </source>
</evidence>
<dbReference type="GO" id="GO:0000160">
    <property type="term" value="P:phosphorelay signal transduction system"/>
    <property type="evidence" value="ECO:0007669"/>
    <property type="project" value="InterPro"/>
</dbReference>
<dbReference type="InterPro" id="IPR001789">
    <property type="entry name" value="Sig_transdc_resp-reg_receiver"/>
</dbReference>
<protein>
    <submittedName>
        <fullName evidence="4">Two component transcriptional regulator, winged helix family</fullName>
    </submittedName>
</protein>
<accession>A0A0F6W4U5</accession>
<dbReference type="AlphaFoldDB" id="A0A0F6W4U5"/>
<evidence type="ECO:0000313" key="5">
    <source>
        <dbReference type="Proteomes" id="UP000034883"/>
    </source>
</evidence>
<gene>
    <name evidence="4" type="ORF">DB32_004457</name>
</gene>
<name>A0A0F6W4U5_9BACT</name>
<evidence type="ECO:0000313" key="4">
    <source>
        <dbReference type="EMBL" id="AKF07308.1"/>
    </source>
</evidence>
<dbReference type="PANTHER" id="PTHR44591:SF3">
    <property type="entry name" value="RESPONSE REGULATORY DOMAIN-CONTAINING PROTEIN"/>
    <property type="match status" value="1"/>
</dbReference>
<sequence>MSKVKIMIVDDSPLIIEVVGSVLRGAGYEVVARSVAVGASAAILRERPALVLMDVSMPLVTGTEISQSLRGSRTTHDSVIVLHSDRPADELVTLVKECGADGFVRKTGNPRELLAEVSRWLAHGARKARGRAAGVLVAASSATQALVRDAIGTRATVQATDSGTEALRVLYARDALRSVVLGSALRDLSAATLWRKALEVDARLRGRIVVVDEGGREERVWPPDVVWWTRADRVERLVEALALDGVEG</sequence>
<evidence type="ECO:0000256" key="2">
    <source>
        <dbReference type="PROSITE-ProRule" id="PRU00169"/>
    </source>
</evidence>
<proteinExistence type="predicted"/>
<keyword evidence="1 2" id="KW-0597">Phosphoprotein</keyword>
<dbReference type="Gene3D" id="3.40.50.2300">
    <property type="match status" value="1"/>
</dbReference>
<dbReference type="InterPro" id="IPR011006">
    <property type="entry name" value="CheY-like_superfamily"/>
</dbReference>
<dbReference type="SUPFAM" id="SSF52172">
    <property type="entry name" value="CheY-like"/>
    <property type="match status" value="1"/>
</dbReference>
<dbReference type="PROSITE" id="PS50110">
    <property type="entry name" value="RESPONSE_REGULATORY"/>
    <property type="match status" value="1"/>
</dbReference>
<reference evidence="4 5" key="1">
    <citation type="submission" date="2015-03" db="EMBL/GenBank/DDBJ databases">
        <title>Genome assembly of Sandaracinus amylolyticus DSM 53668.</title>
        <authorList>
            <person name="Sharma G."/>
            <person name="Subramanian S."/>
        </authorList>
    </citation>
    <scope>NUCLEOTIDE SEQUENCE [LARGE SCALE GENOMIC DNA]</scope>
    <source>
        <strain evidence="4 5">DSM 53668</strain>
    </source>
</reference>
<dbReference type="Pfam" id="PF00072">
    <property type="entry name" value="Response_reg"/>
    <property type="match status" value="1"/>
</dbReference>
<dbReference type="OrthoDB" id="5511264at2"/>
<feature type="domain" description="Response regulatory" evidence="3">
    <location>
        <begin position="5"/>
        <end position="121"/>
    </location>
</feature>
<evidence type="ECO:0000256" key="1">
    <source>
        <dbReference type="ARBA" id="ARBA00022553"/>
    </source>
</evidence>
<dbReference type="InterPro" id="IPR050595">
    <property type="entry name" value="Bact_response_regulator"/>
</dbReference>
<dbReference type="EMBL" id="CP011125">
    <property type="protein sequence ID" value="AKF07308.1"/>
    <property type="molecule type" value="Genomic_DNA"/>
</dbReference>
<dbReference type="PANTHER" id="PTHR44591">
    <property type="entry name" value="STRESS RESPONSE REGULATOR PROTEIN 1"/>
    <property type="match status" value="1"/>
</dbReference>
<dbReference type="Proteomes" id="UP000034883">
    <property type="component" value="Chromosome"/>
</dbReference>
<dbReference type="SMART" id="SM00448">
    <property type="entry name" value="REC"/>
    <property type="match status" value="1"/>
</dbReference>
<feature type="modified residue" description="4-aspartylphosphate" evidence="2">
    <location>
        <position position="54"/>
    </location>
</feature>
<dbReference type="STRING" id="927083.DB32_004457"/>
<keyword evidence="5" id="KW-1185">Reference proteome</keyword>